<name>A0AAV9CUG5_ACOCL</name>
<protein>
    <submittedName>
        <fullName evidence="1">Uncharacterized protein</fullName>
    </submittedName>
</protein>
<reference evidence="1" key="1">
    <citation type="journal article" date="2023" name="Nat. Commun.">
        <title>Diploid and tetraploid genomes of Acorus and the evolution of monocots.</title>
        <authorList>
            <person name="Ma L."/>
            <person name="Liu K.W."/>
            <person name="Li Z."/>
            <person name="Hsiao Y.Y."/>
            <person name="Qi Y."/>
            <person name="Fu T."/>
            <person name="Tang G.D."/>
            <person name="Zhang D."/>
            <person name="Sun W.H."/>
            <person name="Liu D.K."/>
            <person name="Li Y."/>
            <person name="Chen G.Z."/>
            <person name="Liu X.D."/>
            <person name="Liao X.Y."/>
            <person name="Jiang Y.T."/>
            <person name="Yu X."/>
            <person name="Hao Y."/>
            <person name="Huang J."/>
            <person name="Zhao X.W."/>
            <person name="Ke S."/>
            <person name="Chen Y.Y."/>
            <person name="Wu W.L."/>
            <person name="Hsu J.L."/>
            <person name="Lin Y.F."/>
            <person name="Huang M.D."/>
            <person name="Li C.Y."/>
            <person name="Huang L."/>
            <person name="Wang Z.W."/>
            <person name="Zhao X."/>
            <person name="Zhong W.Y."/>
            <person name="Peng D.H."/>
            <person name="Ahmad S."/>
            <person name="Lan S."/>
            <person name="Zhang J.S."/>
            <person name="Tsai W.C."/>
            <person name="Van de Peer Y."/>
            <person name="Liu Z.J."/>
        </authorList>
    </citation>
    <scope>NUCLEOTIDE SEQUENCE</scope>
    <source>
        <strain evidence="1">CP</strain>
    </source>
</reference>
<organism evidence="1 2">
    <name type="scientific">Acorus calamus</name>
    <name type="common">Sweet flag</name>
    <dbReference type="NCBI Taxonomy" id="4465"/>
    <lineage>
        <taxon>Eukaryota</taxon>
        <taxon>Viridiplantae</taxon>
        <taxon>Streptophyta</taxon>
        <taxon>Embryophyta</taxon>
        <taxon>Tracheophyta</taxon>
        <taxon>Spermatophyta</taxon>
        <taxon>Magnoliopsida</taxon>
        <taxon>Liliopsida</taxon>
        <taxon>Acoraceae</taxon>
        <taxon>Acorus</taxon>
    </lineage>
</organism>
<accession>A0AAV9CUG5</accession>
<dbReference type="Proteomes" id="UP001180020">
    <property type="component" value="Unassembled WGS sequence"/>
</dbReference>
<dbReference type="EMBL" id="JAUJYO010000017">
    <property type="protein sequence ID" value="KAK1291802.1"/>
    <property type="molecule type" value="Genomic_DNA"/>
</dbReference>
<gene>
    <name evidence="1" type="ORF">QJS10_CPB17g00033</name>
</gene>
<sequence>MSRRPPQILSCFDVLHDHPAKGKDRSDLPLLWLVGIEDPFLPRFQEGLLFGTDPTERLSDVLPISASANNAPAQFFSLEFPLEEVLGKGVFWVFHRKKG</sequence>
<keyword evidence="2" id="KW-1185">Reference proteome</keyword>
<comment type="caution">
    <text evidence="1">The sequence shown here is derived from an EMBL/GenBank/DDBJ whole genome shotgun (WGS) entry which is preliminary data.</text>
</comment>
<evidence type="ECO:0000313" key="1">
    <source>
        <dbReference type="EMBL" id="KAK1291802.1"/>
    </source>
</evidence>
<reference evidence="1" key="2">
    <citation type="submission" date="2023-06" db="EMBL/GenBank/DDBJ databases">
        <authorList>
            <person name="Ma L."/>
            <person name="Liu K.-W."/>
            <person name="Li Z."/>
            <person name="Hsiao Y.-Y."/>
            <person name="Qi Y."/>
            <person name="Fu T."/>
            <person name="Tang G."/>
            <person name="Zhang D."/>
            <person name="Sun W.-H."/>
            <person name="Liu D.-K."/>
            <person name="Li Y."/>
            <person name="Chen G.-Z."/>
            <person name="Liu X.-D."/>
            <person name="Liao X.-Y."/>
            <person name="Jiang Y.-T."/>
            <person name="Yu X."/>
            <person name="Hao Y."/>
            <person name="Huang J."/>
            <person name="Zhao X.-W."/>
            <person name="Ke S."/>
            <person name="Chen Y.-Y."/>
            <person name="Wu W.-L."/>
            <person name="Hsu J.-L."/>
            <person name="Lin Y.-F."/>
            <person name="Huang M.-D."/>
            <person name="Li C.-Y."/>
            <person name="Huang L."/>
            <person name="Wang Z.-W."/>
            <person name="Zhao X."/>
            <person name="Zhong W.-Y."/>
            <person name="Peng D.-H."/>
            <person name="Ahmad S."/>
            <person name="Lan S."/>
            <person name="Zhang J.-S."/>
            <person name="Tsai W.-C."/>
            <person name="Van De Peer Y."/>
            <person name="Liu Z.-J."/>
        </authorList>
    </citation>
    <scope>NUCLEOTIDE SEQUENCE</scope>
    <source>
        <strain evidence="1">CP</strain>
        <tissue evidence="1">Leaves</tissue>
    </source>
</reference>
<dbReference type="AlphaFoldDB" id="A0AAV9CUG5"/>
<proteinExistence type="predicted"/>
<evidence type="ECO:0000313" key="2">
    <source>
        <dbReference type="Proteomes" id="UP001180020"/>
    </source>
</evidence>